<dbReference type="OrthoDB" id="465137at2"/>
<evidence type="ECO:0000313" key="3">
    <source>
        <dbReference type="Proteomes" id="UP000238823"/>
    </source>
</evidence>
<name>A0A2S9Y7V9_9BACT</name>
<dbReference type="Proteomes" id="UP000238823">
    <property type="component" value="Unassembled WGS sequence"/>
</dbReference>
<organism evidence="2 3">
    <name type="scientific">Enhygromyxa salina</name>
    <dbReference type="NCBI Taxonomy" id="215803"/>
    <lineage>
        <taxon>Bacteria</taxon>
        <taxon>Pseudomonadati</taxon>
        <taxon>Myxococcota</taxon>
        <taxon>Polyangia</taxon>
        <taxon>Nannocystales</taxon>
        <taxon>Nannocystaceae</taxon>
        <taxon>Enhygromyxa</taxon>
    </lineage>
</organism>
<feature type="region of interest" description="Disordered" evidence="1">
    <location>
        <begin position="132"/>
        <end position="166"/>
    </location>
</feature>
<comment type="caution">
    <text evidence="2">The sequence shown here is derived from an EMBL/GenBank/DDBJ whole genome shotgun (WGS) entry which is preliminary data.</text>
</comment>
<evidence type="ECO:0000256" key="1">
    <source>
        <dbReference type="SAM" id="MobiDB-lite"/>
    </source>
</evidence>
<dbReference type="AlphaFoldDB" id="A0A2S9Y7V9"/>
<feature type="compositionally biased region" description="Low complexity" evidence="1">
    <location>
        <begin position="42"/>
        <end position="60"/>
    </location>
</feature>
<protein>
    <submittedName>
        <fullName evidence="2">Uncharacterized protein</fullName>
    </submittedName>
</protein>
<dbReference type="RefSeq" id="WP_106092653.1">
    <property type="nucleotide sequence ID" value="NZ_PVNL01000117.1"/>
</dbReference>
<accession>A0A2S9Y7V9</accession>
<proteinExistence type="predicted"/>
<feature type="region of interest" description="Disordered" evidence="1">
    <location>
        <begin position="24"/>
        <end position="74"/>
    </location>
</feature>
<gene>
    <name evidence="2" type="ORF">ENSA7_57920</name>
</gene>
<sequence>MTHEHVALFVVSALCASSGVLGCATANQDDSPPAVTEKSGEADATPAEPPATEQPVAEQPPADPTSLTVSGALTYTELPRTKSVEAYMGREFTLVDAAGTEHNLKPSDTVSHEQLVGRSGQTVEVTCTPFAEQQPNPHEQAPQGAPGQGAMPRPAGCTVTALSPAP</sequence>
<evidence type="ECO:0000313" key="2">
    <source>
        <dbReference type="EMBL" id="PRQ01187.1"/>
    </source>
</evidence>
<dbReference type="EMBL" id="PVNL01000117">
    <property type="protein sequence ID" value="PRQ01187.1"/>
    <property type="molecule type" value="Genomic_DNA"/>
</dbReference>
<reference evidence="2 3" key="1">
    <citation type="submission" date="2018-03" db="EMBL/GenBank/DDBJ databases">
        <title>Draft Genome Sequences of the Obligatory Marine Myxobacteria Enhygromyxa salina SWB007.</title>
        <authorList>
            <person name="Poehlein A."/>
            <person name="Moghaddam J.A."/>
            <person name="Harms H."/>
            <person name="Alanjari M."/>
            <person name="Koenig G.M."/>
            <person name="Daniel R."/>
            <person name="Schaeberle T.F."/>
        </authorList>
    </citation>
    <scope>NUCLEOTIDE SEQUENCE [LARGE SCALE GENOMIC DNA]</scope>
    <source>
        <strain evidence="2 3">SWB007</strain>
    </source>
</reference>